<evidence type="ECO:0000313" key="3">
    <source>
        <dbReference type="Proteomes" id="UP001642360"/>
    </source>
</evidence>
<dbReference type="EMBL" id="CAUOFW020000181">
    <property type="protein sequence ID" value="CAK9133793.1"/>
    <property type="molecule type" value="Genomic_DNA"/>
</dbReference>
<proteinExistence type="predicted"/>
<name>A0ABC8QMP3_9AQUA</name>
<evidence type="ECO:0000256" key="1">
    <source>
        <dbReference type="SAM" id="MobiDB-lite"/>
    </source>
</evidence>
<keyword evidence="3" id="KW-1185">Reference proteome</keyword>
<evidence type="ECO:0008006" key="4">
    <source>
        <dbReference type="Google" id="ProtNLM"/>
    </source>
</evidence>
<protein>
    <recommendedName>
        <fullName evidence="4">Brf1 TBP-binding domain-containing protein</fullName>
    </recommendedName>
</protein>
<feature type="compositionally biased region" description="Basic and acidic residues" evidence="1">
    <location>
        <begin position="34"/>
        <end position="44"/>
    </location>
</feature>
<dbReference type="Proteomes" id="UP001642360">
    <property type="component" value="Unassembled WGS sequence"/>
</dbReference>
<feature type="compositionally biased region" description="Basic and acidic residues" evidence="1">
    <location>
        <begin position="108"/>
        <end position="117"/>
    </location>
</feature>
<dbReference type="AlphaFoldDB" id="A0ABC8QMP3"/>
<reference evidence="2 3" key="1">
    <citation type="submission" date="2024-02" db="EMBL/GenBank/DDBJ databases">
        <authorList>
            <person name="Vignale AGUSTIN F."/>
            <person name="Sosa J E."/>
            <person name="Modenutti C."/>
        </authorList>
    </citation>
    <scope>NUCLEOTIDE SEQUENCE [LARGE SCALE GENOMIC DNA]</scope>
</reference>
<gene>
    <name evidence="2" type="ORF">ILEXP_LOCUS713</name>
</gene>
<accession>A0ABC8QMP3</accession>
<feature type="compositionally biased region" description="Basic and acidic residues" evidence="1">
    <location>
        <begin position="55"/>
        <end position="65"/>
    </location>
</feature>
<organism evidence="2 3">
    <name type="scientific">Ilex paraguariensis</name>
    <name type="common">yerba mate</name>
    <dbReference type="NCBI Taxonomy" id="185542"/>
    <lineage>
        <taxon>Eukaryota</taxon>
        <taxon>Viridiplantae</taxon>
        <taxon>Streptophyta</taxon>
        <taxon>Embryophyta</taxon>
        <taxon>Tracheophyta</taxon>
        <taxon>Spermatophyta</taxon>
        <taxon>Magnoliopsida</taxon>
        <taxon>eudicotyledons</taxon>
        <taxon>Gunneridae</taxon>
        <taxon>Pentapetalae</taxon>
        <taxon>asterids</taxon>
        <taxon>campanulids</taxon>
        <taxon>Aquifoliales</taxon>
        <taxon>Aquifoliaceae</taxon>
        <taxon>Ilex</taxon>
    </lineage>
</organism>
<evidence type="ECO:0000313" key="2">
    <source>
        <dbReference type="EMBL" id="CAK9133793.1"/>
    </source>
</evidence>
<sequence length="136" mass="15685">MDSELKGGGQDWVIGMAWNLGMIQDKMQGRQQKRAREAKKDNFAKKAAKTNKQMETQKELGPEGKRNKRMVSDSVNDGDSQLVELNFKKVESENSNYNENEDGANYLESHDTARDNDDYNYYGYDDCYANDEDDEY</sequence>
<comment type="caution">
    <text evidence="2">The sequence shown here is derived from an EMBL/GenBank/DDBJ whole genome shotgun (WGS) entry which is preliminary data.</text>
</comment>
<feature type="region of interest" description="Disordered" evidence="1">
    <location>
        <begin position="25"/>
        <end position="121"/>
    </location>
</feature>